<feature type="region of interest" description="Disordered" evidence="1">
    <location>
        <begin position="1"/>
        <end position="24"/>
    </location>
</feature>
<proteinExistence type="predicted"/>
<name>A0A7I9YUC8_MYCBU</name>
<keyword evidence="3" id="KW-1185">Reference proteome</keyword>
<comment type="caution">
    <text evidence="2">The sequence shown here is derived from an EMBL/GenBank/DDBJ whole genome shotgun (WGS) entry which is preliminary data.</text>
</comment>
<dbReference type="Proteomes" id="UP000465360">
    <property type="component" value="Unassembled WGS sequence"/>
</dbReference>
<dbReference type="EMBL" id="BLKZ01000001">
    <property type="protein sequence ID" value="GFG92177.1"/>
    <property type="molecule type" value="Genomic_DNA"/>
</dbReference>
<protein>
    <submittedName>
        <fullName evidence="2">Uncharacterized protein</fullName>
    </submittedName>
</protein>
<organism evidence="2 3">
    <name type="scientific">Mycobacterium bourgelatii</name>
    <dbReference type="NCBI Taxonomy" id="1273442"/>
    <lineage>
        <taxon>Bacteria</taxon>
        <taxon>Bacillati</taxon>
        <taxon>Actinomycetota</taxon>
        <taxon>Actinomycetes</taxon>
        <taxon>Mycobacteriales</taxon>
        <taxon>Mycobacteriaceae</taxon>
        <taxon>Mycobacterium</taxon>
    </lineage>
</organism>
<evidence type="ECO:0000256" key="1">
    <source>
        <dbReference type="SAM" id="MobiDB-lite"/>
    </source>
</evidence>
<feature type="region of interest" description="Disordered" evidence="1">
    <location>
        <begin position="44"/>
        <end position="90"/>
    </location>
</feature>
<dbReference type="AlphaFoldDB" id="A0A7I9YUC8"/>
<gene>
    <name evidence="2" type="ORF">MBOU_42190</name>
</gene>
<accession>A0A7I9YUC8</accession>
<sequence length="137" mass="15106">MTRKALDGGCGTRRRDPPTNSQRSMCSWCENQIETETFSVLMHQQKSHGNRGTGCLSSHAPGTTGTDFEADSFRRGDLAPRRRAGASRPVEMSCRRIRVGDYTSSTKLLDQGASHTGEVTGASPLFRRFPLALIFRT</sequence>
<evidence type="ECO:0000313" key="3">
    <source>
        <dbReference type="Proteomes" id="UP000465360"/>
    </source>
</evidence>
<evidence type="ECO:0000313" key="2">
    <source>
        <dbReference type="EMBL" id="GFG92177.1"/>
    </source>
</evidence>
<feature type="compositionally biased region" description="Basic and acidic residues" evidence="1">
    <location>
        <begin position="71"/>
        <end position="80"/>
    </location>
</feature>
<reference evidence="2 3" key="1">
    <citation type="journal article" date="2019" name="Emerg. Microbes Infect.">
        <title>Comprehensive subspecies identification of 175 nontuberculous mycobacteria species based on 7547 genomic profiles.</title>
        <authorList>
            <person name="Matsumoto Y."/>
            <person name="Kinjo T."/>
            <person name="Motooka D."/>
            <person name="Nabeya D."/>
            <person name="Jung N."/>
            <person name="Uechi K."/>
            <person name="Horii T."/>
            <person name="Iida T."/>
            <person name="Fujita J."/>
            <person name="Nakamura S."/>
        </authorList>
    </citation>
    <scope>NUCLEOTIDE SEQUENCE [LARGE SCALE GENOMIC DNA]</scope>
    <source>
        <strain evidence="2 3">JCM 30725</strain>
    </source>
</reference>